<dbReference type="InterPro" id="IPR014002">
    <property type="entry name" value="Agenet_dom_plant"/>
</dbReference>
<dbReference type="Pfam" id="PF05641">
    <property type="entry name" value="Agenet"/>
    <property type="match status" value="1"/>
</dbReference>
<dbReference type="OrthoDB" id="1894168at2759"/>
<dbReference type="Gramene" id="OMO92721">
    <property type="protein sequence ID" value="OMO92721"/>
    <property type="gene ID" value="CCACVL1_06775"/>
</dbReference>
<name>A0A1R3JD18_COCAP</name>
<proteinExistence type="predicted"/>
<sequence length="302" mass="34068">MDPRRIPFEVGQLVEMKSFLSGYRGAWFRCKIMEFGVKNTVYMEYIDYPDDGIKEETLYEKAIGRNGRRNGKLTLMLRPQFPRVYRESEMPNMNNISEVVVIVNDVWKVGDFVDWFTTGCFWCGKITEILGDEKVKIELLPPPAGEGSSYEVLCKELRPSLDWSVDKGWCLPKGSKDHISSARIVKPDNQGNSPNLINHTVSLEEKNVQAIGAASISQKGSDTAEQYKYDDNGSSKKIKIDQSIPLNSTSSDTTEAAILDLEELICRVNWLKQILEFGTPLSETGEASWEFVEHGAPSNKPK</sequence>
<evidence type="ECO:0000313" key="3">
    <source>
        <dbReference type="Proteomes" id="UP000188268"/>
    </source>
</evidence>
<keyword evidence="3" id="KW-1185">Reference proteome</keyword>
<accession>A0A1R3JD18</accession>
<dbReference type="AlphaFoldDB" id="A0A1R3JD18"/>
<evidence type="ECO:0000313" key="2">
    <source>
        <dbReference type="EMBL" id="OMO92721.1"/>
    </source>
</evidence>
<evidence type="ECO:0000259" key="1">
    <source>
        <dbReference type="SMART" id="SM00743"/>
    </source>
</evidence>
<comment type="caution">
    <text evidence="2">The sequence shown here is derived from an EMBL/GenBank/DDBJ whole genome shotgun (WGS) entry which is preliminary data.</text>
</comment>
<organism evidence="2 3">
    <name type="scientific">Corchorus capsularis</name>
    <name type="common">Jute</name>
    <dbReference type="NCBI Taxonomy" id="210143"/>
    <lineage>
        <taxon>Eukaryota</taxon>
        <taxon>Viridiplantae</taxon>
        <taxon>Streptophyta</taxon>
        <taxon>Embryophyta</taxon>
        <taxon>Tracheophyta</taxon>
        <taxon>Spermatophyta</taxon>
        <taxon>Magnoliopsida</taxon>
        <taxon>eudicotyledons</taxon>
        <taxon>Gunneridae</taxon>
        <taxon>Pentapetalae</taxon>
        <taxon>rosids</taxon>
        <taxon>malvids</taxon>
        <taxon>Malvales</taxon>
        <taxon>Malvaceae</taxon>
        <taxon>Grewioideae</taxon>
        <taxon>Apeibeae</taxon>
        <taxon>Corchorus</taxon>
    </lineage>
</organism>
<dbReference type="SMART" id="SM00743">
    <property type="entry name" value="Agenet"/>
    <property type="match status" value="1"/>
</dbReference>
<gene>
    <name evidence="2" type="ORF">CCACVL1_06775</name>
</gene>
<reference evidence="2 3" key="1">
    <citation type="submission" date="2013-09" db="EMBL/GenBank/DDBJ databases">
        <title>Corchorus capsularis genome sequencing.</title>
        <authorList>
            <person name="Alam M."/>
            <person name="Haque M.S."/>
            <person name="Islam M.S."/>
            <person name="Emdad E.M."/>
            <person name="Islam M.M."/>
            <person name="Ahmed B."/>
            <person name="Halim A."/>
            <person name="Hossen Q.M.M."/>
            <person name="Hossain M.Z."/>
            <person name="Ahmed R."/>
            <person name="Khan M.M."/>
            <person name="Islam R."/>
            <person name="Rashid M.M."/>
            <person name="Khan S.A."/>
            <person name="Rahman M.S."/>
            <person name="Alam M."/>
        </authorList>
    </citation>
    <scope>NUCLEOTIDE SEQUENCE [LARGE SCALE GENOMIC DNA]</scope>
    <source>
        <strain evidence="3">cv. CVL-1</strain>
        <tissue evidence="2">Whole seedling</tissue>
    </source>
</reference>
<dbReference type="Proteomes" id="UP000188268">
    <property type="component" value="Unassembled WGS sequence"/>
</dbReference>
<feature type="domain" description="Agenet" evidence="1">
    <location>
        <begin position="105"/>
        <end position="165"/>
    </location>
</feature>
<dbReference type="OMA" id="NIMHEDS"/>
<dbReference type="STRING" id="210143.A0A1R3JD18"/>
<dbReference type="InterPro" id="IPR008395">
    <property type="entry name" value="Agenet-like_dom"/>
</dbReference>
<dbReference type="PANTHER" id="PTHR36805">
    <property type="entry name" value="AGENET DOMAIN-CONTAINING PROTEIN"/>
    <property type="match status" value="1"/>
</dbReference>
<protein>
    <recommendedName>
        <fullName evidence="1">Agenet domain-containing protein</fullName>
    </recommendedName>
</protein>
<dbReference type="PANTHER" id="PTHR36805:SF7">
    <property type="entry name" value="AGENET DOMAIN-CONTAINING PROTEIN"/>
    <property type="match status" value="1"/>
</dbReference>
<dbReference type="EMBL" id="AWWV01008157">
    <property type="protein sequence ID" value="OMO92721.1"/>
    <property type="molecule type" value="Genomic_DNA"/>
</dbReference>